<reference evidence="1" key="1">
    <citation type="journal article" date="2012" name="Nat. Biotechnol.">
        <title>Reference genome sequence of the model plant Setaria.</title>
        <authorList>
            <person name="Bennetzen J.L."/>
            <person name="Schmutz J."/>
            <person name="Wang H."/>
            <person name="Percifield R."/>
            <person name="Hawkins J."/>
            <person name="Pontaroli A.C."/>
            <person name="Estep M."/>
            <person name="Feng L."/>
            <person name="Vaughn J.N."/>
            <person name="Grimwood J."/>
            <person name="Jenkins J."/>
            <person name="Barry K."/>
            <person name="Lindquist E."/>
            <person name="Hellsten U."/>
            <person name="Deshpande S."/>
            <person name="Wang X."/>
            <person name="Wu X."/>
            <person name="Mitros T."/>
            <person name="Triplett J."/>
            <person name="Yang X."/>
            <person name="Ye C.Y."/>
            <person name="Mauro-Herrera M."/>
            <person name="Wang L."/>
            <person name="Li P."/>
            <person name="Sharma M."/>
            <person name="Sharma R."/>
            <person name="Ronald P.C."/>
            <person name="Panaud O."/>
            <person name="Kellogg E.A."/>
            <person name="Brutnell T.P."/>
            <person name="Doust A.N."/>
            <person name="Tuskan G.A."/>
            <person name="Rokhsar D."/>
            <person name="Devos K.M."/>
        </authorList>
    </citation>
    <scope>NUCLEOTIDE SEQUENCE [LARGE SCALE GENOMIC DNA]</scope>
    <source>
        <strain evidence="1">Yugu1</strain>
    </source>
</reference>
<dbReference type="AlphaFoldDB" id="A0A368S668"/>
<name>A0A368S668_SETIT</name>
<sequence>MPNRTINPPISLHGYQIRPQIAISKPQTPIRPQAAGCSKMRRRLAWRGSHARGGIRRVASVARVGYLLKPGKGERHASARASGAASSCRAMAGCDRHSSRPRAWRRSAGAGGGLQEEVELEQEPNIADIQFLEFPAHMFFVFEYLVLHGHRSFL</sequence>
<evidence type="ECO:0000313" key="1">
    <source>
        <dbReference type="EMBL" id="RCV37932.1"/>
    </source>
</evidence>
<accession>A0A368S668</accession>
<gene>
    <name evidence="1" type="ORF">SETIT_8G102900v2</name>
</gene>
<dbReference type="EMBL" id="CM003535">
    <property type="protein sequence ID" value="RCV37932.1"/>
    <property type="molecule type" value="Genomic_DNA"/>
</dbReference>
<protein>
    <submittedName>
        <fullName evidence="1">Uncharacterized protein</fullName>
    </submittedName>
</protein>
<proteinExistence type="predicted"/>
<reference evidence="1" key="2">
    <citation type="submission" date="2015-07" db="EMBL/GenBank/DDBJ databases">
        <authorList>
            <person name="Noorani M."/>
        </authorList>
    </citation>
    <scope>NUCLEOTIDE SEQUENCE</scope>
    <source>
        <strain evidence="1">Yugu1</strain>
    </source>
</reference>
<organism evidence="1">
    <name type="scientific">Setaria italica</name>
    <name type="common">Foxtail millet</name>
    <name type="synonym">Panicum italicum</name>
    <dbReference type="NCBI Taxonomy" id="4555"/>
    <lineage>
        <taxon>Eukaryota</taxon>
        <taxon>Viridiplantae</taxon>
        <taxon>Streptophyta</taxon>
        <taxon>Embryophyta</taxon>
        <taxon>Tracheophyta</taxon>
        <taxon>Spermatophyta</taxon>
        <taxon>Magnoliopsida</taxon>
        <taxon>Liliopsida</taxon>
        <taxon>Poales</taxon>
        <taxon>Poaceae</taxon>
        <taxon>PACMAD clade</taxon>
        <taxon>Panicoideae</taxon>
        <taxon>Panicodae</taxon>
        <taxon>Paniceae</taxon>
        <taxon>Cenchrinae</taxon>
        <taxon>Setaria</taxon>
    </lineage>
</organism>